<evidence type="ECO:0000256" key="1">
    <source>
        <dbReference type="SAM" id="MobiDB-lite"/>
    </source>
</evidence>
<dbReference type="Pfam" id="PF03771">
    <property type="entry name" value="SPDY"/>
    <property type="match status" value="2"/>
</dbReference>
<organism evidence="3 4">
    <name type="scientific">Streptomyces violaceolatus</name>
    <dbReference type="NCBI Taxonomy" id="67378"/>
    <lineage>
        <taxon>Bacteria</taxon>
        <taxon>Bacillati</taxon>
        <taxon>Actinomycetota</taxon>
        <taxon>Actinomycetes</taxon>
        <taxon>Kitasatosporales</taxon>
        <taxon>Streptomycetaceae</taxon>
        <taxon>Streptomyces</taxon>
        <taxon>Streptomyces violaceoruber group</taxon>
    </lineage>
</organism>
<dbReference type="InterPro" id="IPR005523">
    <property type="entry name" value="DUF317_SPDY"/>
</dbReference>
<sequence length="330" mass="35563">MPPQSLASWRPLRRCNRQRLESTPSDALDVRPPETPAQSTQYPFSLRTAGGIKITKPLEAYLHPDFPIDPPAPASVPSAYWVGPRHLAGDDGRPYDAVADTLAGLGWTSLTLIRGRREPDEAPEDRQVLRSIVLHISPDSLRWAQWVLPDEPFHLGNLPTAWQVSARSDLAGPLAQWSAYFTPEVPGEALGAFLTALDARDQPALPLGGPELVLDVVTAHGWLRDVDQPGTGAVDPTFASHLRLGEVPPLIQDGDPLALLAEAGEAVLAGWQAWAEPVLGAGYLWAASFSSSVPHDLVAAFADSLSSSAPVLRRVLPESTRDRLLRAPAS</sequence>
<protein>
    <submittedName>
        <fullName evidence="3">DUF317 domain-containing protein</fullName>
    </submittedName>
</protein>
<evidence type="ECO:0000313" key="4">
    <source>
        <dbReference type="Proteomes" id="UP001499989"/>
    </source>
</evidence>
<evidence type="ECO:0000259" key="2">
    <source>
        <dbReference type="Pfam" id="PF03771"/>
    </source>
</evidence>
<feature type="region of interest" description="Disordered" evidence="1">
    <location>
        <begin position="1"/>
        <end position="41"/>
    </location>
</feature>
<proteinExistence type="predicted"/>
<keyword evidence="4" id="KW-1185">Reference proteome</keyword>
<gene>
    <name evidence="3" type="ORF">GCM10010310_13800</name>
</gene>
<feature type="domain" description="DUF317" evidence="2">
    <location>
        <begin position="268"/>
        <end position="311"/>
    </location>
</feature>
<reference evidence="3 4" key="1">
    <citation type="journal article" date="2019" name="Int. J. Syst. Evol. Microbiol.">
        <title>The Global Catalogue of Microorganisms (GCM) 10K type strain sequencing project: providing services to taxonomists for standard genome sequencing and annotation.</title>
        <authorList>
            <consortium name="The Broad Institute Genomics Platform"/>
            <consortium name="The Broad Institute Genome Sequencing Center for Infectious Disease"/>
            <person name="Wu L."/>
            <person name="Ma J."/>
        </authorList>
    </citation>
    <scope>NUCLEOTIDE SEQUENCE [LARGE SCALE GENOMIC DNA]</scope>
    <source>
        <strain evidence="3 4">JCM 4531</strain>
    </source>
</reference>
<dbReference type="Proteomes" id="UP001499989">
    <property type="component" value="Unassembled WGS sequence"/>
</dbReference>
<accession>A0ABN3SBI2</accession>
<comment type="caution">
    <text evidence="3">The sequence shown here is derived from an EMBL/GenBank/DDBJ whole genome shotgun (WGS) entry which is preliminary data.</text>
</comment>
<evidence type="ECO:0000313" key="3">
    <source>
        <dbReference type="EMBL" id="GAA2672977.1"/>
    </source>
</evidence>
<name>A0ABN3SBI2_9ACTN</name>
<dbReference type="EMBL" id="BAAASK010000002">
    <property type="protein sequence ID" value="GAA2672977.1"/>
    <property type="molecule type" value="Genomic_DNA"/>
</dbReference>
<feature type="domain" description="DUF317" evidence="2">
    <location>
        <begin position="137"/>
        <end position="204"/>
    </location>
</feature>